<feature type="region of interest" description="Disordered" evidence="1">
    <location>
        <begin position="1"/>
        <end position="59"/>
    </location>
</feature>
<dbReference type="Proteomes" id="UP000325313">
    <property type="component" value="Unassembled WGS sequence"/>
</dbReference>
<gene>
    <name evidence="3" type="ORF">PGT21_016739</name>
    <name evidence="2" type="ORF">PGTUg99_007624</name>
</gene>
<proteinExistence type="predicted"/>
<sequence length="127" mass="14403">MEEYRAELAKKKEEKQLERERPRAEKGRKNWRGRGSQTPGGGGSQTSHSSQSQSQSDSNAAFTIEDYELICSYLEVPDNYSKLYGSGDQTDFGPRPLTKTAAYEMFAIYMNSNCNKQYKLTGAQLRQ</sequence>
<organism evidence="3 4">
    <name type="scientific">Puccinia graminis f. sp. tritici</name>
    <dbReference type="NCBI Taxonomy" id="56615"/>
    <lineage>
        <taxon>Eukaryota</taxon>
        <taxon>Fungi</taxon>
        <taxon>Dikarya</taxon>
        <taxon>Basidiomycota</taxon>
        <taxon>Pucciniomycotina</taxon>
        <taxon>Pucciniomycetes</taxon>
        <taxon>Pucciniales</taxon>
        <taxon>Pucciniaceae</taxon>
        <taxon>Puccinia</taxon>
    </lineage>
</organism>
<reference evidence="4 5" key="1">
    <citation type="submission" date="2019-05" db="EMBL/GenBank/DDBJ databases">
        <title>Emergence of the Ug99 lineage of the wheat stem rust pathogen through somatic hybridization.</title>
        <authorList>
            <person name="Li F."/>
            <person name="Upadhyaya N.M."/>
            <person name="Sperschneider J."/>
            <person name="Matny O."/>
            <person name="Nguyen-Phuc H."/>
            <person name="Mago R."/>
            <person name="Raley C."/>
            <person name="Miller M.E."/>
            <person name="Silverstein K.A.T."/>
            <person name="Henningsen E."/>
            <person name="Hirsch C.D."/>
            <person name="Visser B."/>
            <person name="Pretorius Z.A."/>
            <person name="Steffenson B.J."/>
            <person name="Schwessinger B."/>
            <person name="Dodds P.N."/>
            <person name="Figueroa M."/>
        </authorList>
    </citation>
    <scope>NUCLEOTIDE SEQUENCE [LARGE SCALE GENOMIC DNA]</scope>
    <source>
        <strain evidence="3">21-0</strain>
        <strain evidence="2 5">Ug99</strain>
    </source>
</reference>
<feature type="compositionally biased region" description="Low complexity" evidence="1">
    <location>
        <begin position="45"/>
        <end position="58"/>
    </location>
</feature>
<keyword evidence="4" id="KW-1185">Reference proteome</keyword>
<dbReference type="PANTHER" id="PTHR33246:SF51">
    <property type="entry name" value="MYB_SANT-LIKE DOMAIN-CONTAINING PROTEIN"/>
    <property type="match status" value="1"/>
</dbReference>
<name>A0A5B0PNZ7_PUCGR</name>
<dbReference type="OrthoDB" id="2496952at2759"/>
<protein>
    <submittedName>
        <fullName evidence="3">Uncharacterized protein</fullName>
    </submittedName>
</protein>
<feature type="compositionally biased region" description="Basic and acidic residues" evidence="1">
    <location>
        <begin position="1"/>
        <end position="28"/>
    </location>
</feature>
<evidence type="ECO:0000313" key="3">
    <source>
        <dbReference type="EMBL" id="KAA1103397.1"/>
    </source>
</evidence>
<evidence type="ECO:0000256" key="1">
    <source>
        <dbReference type="SAM" id="MobiDB-lite"/>
    </source>
</evidence>
<dbReference type="PANTHER" id="PTHR33246">
    <property type="entry name" value="CCHC-TYPE DOMAIN-CONTAINING PROTEIN"/>
    <property type="match status" value="1"/>
</dbReference>
<accession>A0A5B0PNZ7</accession>
<dbReference type="Proteomes" id="UP000324748">
    <property type="component" value="Unassembled WGS sequence"/>
</dbReference>
<evidence type="ECO:0000313" key="5">
    <source>
        <dbReference type="Proteomes" id="UP000325313"/>
    </source>
</evidence>
<dbReference type="EMBL" id="VDEP01000448">
    <property type="protein sequence ID" value="KAA1078656.1"/>
    <property type="molecule type" value="Genomic_DNA"/>
</dbReference>
<comment type="caution">
    <text evidence="3">The sequence shown here is derived from an EMBL/GenBank/DDBJ whole genome shotgun (WGS) entry which is preliminary data.</text>
</comment>
<evidence type="ECO:0000313" key="4">
    <source>
        <dbReference type="Proteomes" id="UP000324748"/>
    </source>
</evidence>
<dbReference type="EMBL" id="VSWC01000042">
    <property type="protein sequence ID" value="KAA1103397.1"/>
    <property type="molecule type" value="Genomic_DNA"/>
</dbReference>
<evidence type="ECO:0000313" key="2">
    <source>
        <dbReference type="EMBL" id="KAA1078656.1"/>
    </source>
</evidence>
<dbReference type="AlphaFoldDB" id="A0A5B0PNZ7"/>